<protein>
    <submittedName>
        <fullName evidence="1">Uncharacterized protein</fullName>
    </submittedName>
</protein>
<reference evidence="1" key="1">
    <citation type="submission" date="2018-02" db="EMBL/GenBank/DDBJ databases">
        <title>Rhizophora mucronata_Transcriptome.</title>
        <authorList>
            <person name="Meera S.P."/>
            <person name="Sreeshan A."/>
            <person name="Augustine A."/>
        </authorList>
    </citation>
    <scope>NUCLEOTIDE SEQUENCE</scope>
    <source>
        <tissue evidence="1">Leaf</tissue>
    </source>
</reference>
<name>A0A2P2Q1W6_RHIMU</name>
<organism evidence="1">
    <name type="scientific">Rhizophora mucronata</name>
    <name type="common">Asiatic mangrove</name>
    <dbReference type="NCBI Taxonomy" id="61149"/>
    <lineage>
        <taxon>Eukaryota</taxon>
        <taxon>Viridiplantae</taxon>
        <taxon>Streptophyta</taxon>
        <taxon>Embryophyta</taxon>
        <taxon>Tracheophyta</taxon>
        <taxon>Spermatophyta</taxon>
        <taxon>Magnoliopsida</taxon>
        <taxon>eudicotyledons</taxon>
        <taxon>Gunneridae</taxon>
        <taxon>Pentapetalae</taxon>
        <taxon>rosids</taxon>
        <taxon>fabids</taxon>
        <taxon>Malpighiales</taxon>
        <taxon>Rhizophoraceae</taxon>
        <taxon>Rhizophora</taxon>
    </lineage>
</organism>
<accession>A0A2P2Q1W6</accession>
<dbReference type="AlphaFoldDB" id="A0A2P2Q1W6"/>
<evidence type="ECO:0000313" key="1">
    <source>
        <dbReference type="EMBL" id="MBX61000.1"/>
    </source>
</evidence>
<sequence length="22" mass="2717">MERLTSLPTRYLGKPWITRNKR</sequence>
<proteinExistence type="predicted"/>
<dbReference type="EMBL" id="GGEC01080516">
    <property type="protein sequence ID" value="MBX61000.1"/>
    <property type="molecule type" value="Transcribed_RNA"/>
</dbReference>